<dbReference type="InterPro" id="IPR005538">
    <property type="entry name" value="LrgA/CidA"/>
</dbReference>
<evidence type="ECO:0000256" key="3">
    <source>
        <dbReference type="ARBA" id="ARBA00022692"/>
    </source>
</evidence>
<comment type="subcellular location">
    <subcellularLocation>
        <location evidence="1">Cell membrane</location>
        <topology evidence="1">Multi-pass membrane protein</topology>
    </subcellularLocation>
</comment>
<evidence type="ECO:0000256" key="2">
    <source>
        <dbReference type="ARBA" id="ARBA00022475"/>
    </source>
</evidence>
<evidence type="ECO:0000256" key="4">
    <source>
        <dbReference type="ARBA" id="ARBA00022989"/>
    </source>
</evidence>
<feature type="transmembrane region" description="Helical" evidence="6">
    <location>
        <begin position="92"/>
        <end position="111"/>
    </location>
</feature>
<keyword evidence="8" id="KW-1185">Reference proteome</keyword>
<evidence type="ECO:0000313" key="7">
    <source>
        <dbReference type="EMBL" id="PKG29979.1"/>
    </source>
</evidence>
<comment type="caution">
    <text evidence="7">The sequence shown here is derived from an EMBL/GenBank/DDBJ whole genome shotgun (WGS) entry which is preliminary data.</text>
</comment>
<keyword evidence="5 6" id="KW-0472">Membrane</keyword>
<dbReference type="AlphaFoldDB" id="A0A2N0ZKD1"/>
<dbReference type="PANTHER" id="PTHR33931:SF2">
    <property type="entry name" value="HOLIN-LIKE PROTEIN CIDA"/>
    <property type="match status" value="1"/>
</dbReference>
<keyword evidence="4 6" id="KW-1133">Transmembrane helix</keyword>
<protein>
    <submittedName>
        <fullName evidence="7">Holin</fullName>
    </submittedName>
</protein>
<evidence type="ECO:0000313" key="8">
    <source>
        <dbReference type="Proteomes" id="UP000233343"/>
    </source>
</evidence>
<proteinExistence type="predicted"/>
<evidence type="ECO:0000256" key="1">
    <source>
        <dbReference type="ARBA" id="ARBA00004651"/>
    </source>
</evidence>
<feature type="transmembrane region" description="Helical" evidence="6">
    <location>
        <begin position="62"/>
        <end position="80"/>
    </location>
</feature>
<feature type="transmembrane region" description="Helical" evidence="6">
    <location>
        <begin position="30"/>
        <end position="50"/>
    </location>
</feature>
<dbReference type="PANTHER" id="PTHR33931">
    <property type="entry name" value="HOLIN-LIKE PROTEIN CIDA-RELATED"/>
    <property type="match status" value="1"/>
</dbReference>
<dbReference type="NCBIfam" id="NF002460">
    <property type="entry name" value="PRK01658.1"/>
    <property type="match status" value="1"/>
</dbReference>
<dbReference type="RefSeq" id="WP_066196832.1">
    <property type="nucleotide sequence ID" value="NZ_JAMAUX010000003.1"/>
</dbReference>
<organism evidence="7 8">
    <name type="scientific">Cytobacillus horneckiae</name>
    <dbReference type="NCBI Taxonomy" id="549687"/>
    <lineage>
        <taxon>Bacteria</taxon>
        <taxon>Bacillati</taxon>
        <taxon>Bacillota</taxon>
        <taxon>Bacilli</taxon>
        <taxon>Bacillales</taxon>
        <taxon>Bacillaceae</taxon>
        <taxon>Cytobacillus</taxon>
    </lineage>
</organism>
<dbReference type="Proteomes" id="UP000233343">
    <property type="component" value="Unassembled WGS sequence"/>
</dbReference>
<accession>A0A2N0ZKD1</accession>
<name>A0A2N0ZKD1_9BACI</name>
<keyword evidence="3 6" id="KW-0812">Transmembrane</keyword>
<dbReference type="GO" id="GO:0005886">
    <property type="term" value="C:plasma membrane"/>
    <property type="evidence" value="ECO:0007669"/>
    <property type="project" value="UniProtKB-SubCell"/>
</dbReference>
<dbReference type="EMBL" id="PISD01000009">
    <property type="protein sequence ID" value="PKG29979.1"/>
    <property type="molecule type" value="Genomic_DNA"/>
</dbReference>
<gene>
    <name evidence="7" type="ORF">CWS20_05565</name>
</gene>
<sequence>MIRIALGMLQLTGLCLFTYGMNGLSEWLGLNIPGSILGLVILFLLLKFNIIKLKWVEVGGNWLVAELLLFFIPAAVGILQYKDLILGSGYKILIILLTSSSIVMICSGLLAEKLATRKEKAEKNEDAVFLKSNN</sequence>
<evidence type="ECO:0000256" key="6">
    <source>
        <dbReference type="SAM" id="Phobius"/>
    </source>
</evidence>
<evidence type="ECO:0000256" key="5">
    <source>
        <dbReference type="ARBA" id="ARBA00023136"/>
    </source>
</evidence>
<reference evidence="7 8" key="1">
    <citation type="journal article" date="2010" name="Int. J. Syst. Evol. Microbiol.">
        <title>Bacillus horneckiae sp. nov., isolated from a spacecraft-assembly clean room.</title>
        <authorList>
            <person name="Vaishampayan P."/>
            <person name="Probst A."/>
            <person name="Krishnamurthi S."/>
            <person name="Ghosh S."/>
            <person name="Osman S."/>
            <person name="McDowall A."/>
            <person name="Ruckmani A."/>
            <person name="Mayilraj S."/>
            <person name="Venkateswaran K."/>
        </authorList>
    </citation>
    <scope>NUCLEOTIDE SEQUENCE [LARGE SCALE GENOMIC DNA]</scope>
    <source>
        <strain evidence="8">1PO1SC</strain>
    </source>
</reference>
<keyword evidence="2" id="KW-1003">Cell membrane</keyword>
<dbReference type="Pfam" id="PF03788">
    <property type="entry name" value="LrgA"/>
    <property type="match status" value="1"/>
</dbReference>